<reference evidence="2" key="1">
    <citation type="submission" date="2019-12" db="EMBL/GenBank/DDBJ databases">
        <title>Genome sequencing and annotation of Brassica cretica.</title>
        <authorList>
            <person name="Studholme D.J."/>
            <person name="Sarris P."/>
        </authorList>
    </citation>
    <scope>NUCLEOTIDE SEQUENCE</scope>
    <source>
        <strain evidence="2">PFS-109/04</strain>
        <tissue evidence="2">Leaf</tissue>
    </source>
</reference>
<gene>
    <name evidence="2" type="ORF">F2Q69_00025144</name>
</gene>
<dbReference type="AlphaFoldDB" id="A0A8S9QDP8"/>
<organism evidence="2 3">
    <name type="scientific">Brassica cretica</name>
    <name type="common">Mustard</name>
    <dbReference type="NCBI Taxonomy" id="69181"/>
    <lineage>
        <taxon>Eukaryota</taxon>
        <taxon>Viridiplantae</taxon>
        <taxon>Streptophyta</taxon>
        <taxon>Embryophyta</taxon>
        <taxon>Tracheophyta</taxon>
        <taxon>Spermatophyta</taxon>
        <taxon>Magnoliopsida</taxon>
        <taxon>eudicotyledons</taxon>
        <taxon>Gunneridae</taxon>
        <taxon>Pentapetalae</taxon>
        <taxon>rosids</taxon>
        <taxon>malvids</taxon>
        <taxon>Brassicales</taxon>
        <taxon>Brassicaceae</taxon>
        <taxon>Brassiceae</taxon>
        <taxon>Brassica</taxon>
    </lineage>
</organism>
<dbReference type="Proteomes" id="UP000712600">
    <property type="component" value="Unassembled WGS sequence"/>
</dbReference>
<accession>A0A8S9QDP8</accession>
<sequence length="103" mass="11494">MGIIETGTVSGGEDTKKNKNTNKEKEVSADEDAEDVYEEYEELDVAADDDDEISLSSHGCILQILNFFDNASTKFDELLCTFSSVWEIRKVLKANKSLILVIL</sequence>
<evidence type="ECO:0000256" key="1">
    <source>
        <dbReference type="SAM" id="MobiDB-lite"/>
    </source>
</evidence>
<proteinExistence type="predicted"/>
<feature type="region of interest" description="Disordered" evidence="1">
    <location>
        <begin position="1"/>
        <end position="35"/>
    </location>
</feature>
<protein>
    <submittedName>
        <fullName evidence="2">Uncharacterized protein</fullName>
    </submittedName>
</protein>
<feature type="compositionally biased region" description="Basic and acidic residues" evidence="1">
    <location>
        <begin position="13"/>
        <end position="28"/>
    </location>
</feature>
<comment type="caution">
    <text evidence="2">The sequence shown here is derived from an EMBL/GenBank/DDBJ whole genome shotgun (WGS) entry which is preliminary data.</text>
</comment>
<evidence type="ECO:0000313" key="3">
    <source>
        <dbReference type="Proteomes" id="UP000712600"/>
    </source>
</evidence>
<name>A0A8S9QDP8_BRACR</name>
<evidence type="ECO:0000313" key="2">
    <source>
        <dbReference type="EMBL" id="KAF3541895.1"/>
    </source>
</evidence>
<dbReference type="EMBL" id="QGKX02001290">
    <property type="protein sequence ID" value="KAF3541895.1"/>
    <property type="molecule type" value="Genomic_DNA"/>
</dbReference>